<dbReference type="InParanoid" id="A0A409XP51"/>
<dbReference type="InterPro" id="IPR050339">
    <property type="entry name" value="CC_SR_Kinase"/>
</dbReference>
<dbReference type="AlphaFoldDB" id="A0A409XP51"/>
<dbReference type="SMART" id="SM00220">
    <property type="entry name" value="S_TKc"/>
    <property type="match status" value="2"/>
</dbReference>
<dbReference type="PANTHER" id="PTHR11042:SF190">
    <property type="entry name" value="MITOSIS INHIBITOR PROTEIN KINASE MIK1"/>
    <property type="match status" value="1"/>
</dbReference>
<dbReference type="GO" id="GO:0004672">
    <property type="term" value="F:protein kinase activity"/>
    <property type="evidence" value="ECO:0007669"/>
    <property type="project" value="InterPro"/>
</dbReference>
<organism evidence="9 10">
    <name type="scientific">Psilocybe cyanescens</name>
    <dbReference type="NCBI Taxonomy" id="93625"/>
    <lineage>
        <taxon>Eukaryota</taxon>
        <taxon>Fungi</taxon>
        <taxon>Dikarya</taxon>
        <taxon>Basidiomycota</taxon>
        <taxon>Agaricomycotina</taxon>
        <taxon>Agaricomycetes</taxon>
        <taxon>Agaricomycetidae</taxon>
        <taxon>Agaricales</taxon>
        <taxon>Agaricineae</taxon>
        <taxon>Strophariaceae</taxon>
        <taxon>Psilocybe</taxon>
    </lineage>
</organism>
<dbReference type="SUPFAM" id="SSF56112">
    <property type="entry name" value="Protein kinase-like (PK-like)"/>
    <property type="match status" value="2"/>
</dbReference>
<feature type="binding site" evidence="6">
    <location>
        <position position="149"/>
    </location>
    <ligand>
        <name>ATP</name>
        <dbReference type="ChEBI" id="CHEBI:30616"/>
    </ligand>
</feature>
<keyword evidence="3" id="KW-0418">Kinase</keyword>
<dbReference type="GO" id="GO:0005737">
    <property type="term" value="C:cytoplasm"/>
    <property type="evidence" value="ECO:0007669"/>
    <property type="project" value="TreeGrafter"/>
</dbReference>
<evidence type="ECO:0000256" key="5">
    <source>
        <dbReference type="ARBA" id="ARBA00037982"/>
    </source>
</evidence>
<feature type="domain" description="Protein kinase" evidence="8">
    <location>
        <begin position="118"/>
        <end position="422"/>
    </location>
</feature>
<dbReference type="InterPro" id="IPR000719">
    <property type="entry name" value="Prot_kinase_dom"/>
</dbReference>
<evidence type="ECO:0000259" key="8">
    <source>
        <dbReference type="PROSITE" id="PS50011"/>
    </source>
</evidence>
<dbReference type="InterPro" id="IPR008271">
    <property type="entry name" value="Ser/Thr_kinase_AS"/>
</dbReference>
<dbReference type="InterPro" id="IPR011009">
    <property type="entry name" value="Kinase-like_dom_sf"/>
</dbReference>
<dbReference type="PANTHER" id="PTHR11042">
    <property type="entry name" value="EUKARYOTIC TRANSLATION INITIATION FACTOR 2-ALPHA KINASE EIF2-ALPHA KINASE -RELATED"/>
    <property type="match status" value="1"/>
</dbReference>
<dbReference type="Pfam" id="PF00069">
    <property type="entry name" value="Pkinase"/>
    <property type="match status" value="2"/>
</dbReference>
<keyword evidence="2 6" id="KW-0547">Nucleotide-binding</keyword>
<gene>
    <name evidence="9" type="ORF">CVT25_010385</name>
</gene>
<dbReference type="InterPro" id="IPR017441">
    <property type="entry name" value="Protein_kinase_ATP_BS"/>
</dbReference>
<comment type="similarity">
    <text evidence="5">Belongs to the protein kinase superfamily. Ser/Thr protein kinase family. GCN2 subfamily.</text>
</comment>
<dbReference type="CDD" id="cd00180">
    <property type="entry name" value="PKc"/>
    <property type="match status" value="2"/>
</dbReference>
<keyword evidence="4 6" id="KW-0067">ATP-binding</keyword>
<dbReference type="GO" id="GO:0005524">
    <property type="term" value="F:ATP binding"/>
    <property type="evidence" value="ECO:0007669"/>
    <property type="project" value="UniProtKB-UniRule"/>
</dbReference>
<evidence type="ECO:0000313" key="10">
    <source>
        <dbReference type="Proteomes" id="UP000283269"/>
    </source>
</evidence>
<dbReference type="STRING" id="93625.A0A409XP51"/>
<feature type="region of interest" description="Disordered" evidence="7">
    <location>
        <begin position="504"/>
        <end position="527"/>
    </location>
</feature>
<evidence type="ECO:0000256" key="7">
    <source>
        <dbReference type="SAM" id="MobiDB-lite"/>
    </source>
</evidence>
<protein>
    <recommendedName>
        <fullName evidence="8">Protein kinase domain-containing protein</fullName>
    </recommendedName>
</protein>
<dbReference type="PROSITE" id="PS00107">
    <property type="entry name" value="PROTEIN_KINASE_ATP"/>
    <property type="match status" value="1"/>
</dbReference>
<evidence type="ECO:0000256" key="6">
    <source>
        <dbReference type="PROSITE-ProRule" id="PRU10141"/>
    </source>
</evidence>
<dbReference type="GO" id="GO:0005634">
    <property type="term" value="C:nucleus"/>
    <property type="evidence" value="ECO:0007669"/>
    <property type="project" value="TreeGrafter"/>
</dbReference>
<dbReference type="Gene3D" id="1.10.510.10">
    <property type="entry name" value="Transferase(Phosphotransferase) domain 1"/>
    <property type="match status" value="2"/>
</dbReference>
<evidence type="ECO:0000256" key="4">
    <source>
        <dbReference type="ARBA" id="ARBA00022840"/>
    </source>
</evidence>
<proteinExistence type="inferred from homology"/>
<comment type="caution">
    <text evidence="9">The sequence shown here is derived from an EMBL/GenBank/DDBJ whole genome shotgun (WGS) entry which is preliminary data.</text>
</comment>
<dbReference type="Proteomes" id="UP000283269">
    <property type="component" value="Unassembled WGS sequence"/>
</dbReference>
<accession>A0A409XP51</accession>
<dbReference type="PROSITE" id="PS00108">
    <property type="entry name" value="PROTEIN_KINASE_ST"/>
    <property type="match status" value="2"/>
</dbReference>
<dbReference type="EMBL" id="NHYD01001028">
    <property type="protein sequence ID" value="PPQ92552.1"/>
    <property type="molecule type" value="Genomic_DNA"/>
</dbReference>
<evidence type="ECO:0000256" key="3">
    <source>
        <dbReference type="ARBA" id="ARBA00022777"/>
    </source>
</evidence>
<keyword evidence="10" id="KW-1185">Reference proteome</keyword>
<reference evidence="9 10" key="1">
    <citation type="journal article" date="2018" name="Evol. Lett.">
        <title>Horizontal gene cluster transfer increased hallucinogenic mushroom diversity.</title>
        <authorList>
            <person name="Reynolds H.T."/>
            <person name="Vijayakumar V."/>
            <person name="Gluck-Thaler E."/>
            <person name="Korotkin H.B."/>
            <person name="Matheny P.B."/>
            <person name="Slot J.C."/>
        </authorList>
    </citation>
    <scope>NUCLEOTIDE SEQUENCE [LARGE SCALE GENOMIC DNA]</scope>
    <source>
        <strain evidence="9 10">2631</strain>
    </source>
</reference>
<dbReference type="OrthoDB" id="10252171at2759"/>
<feature type="domain" description="Protein kinase" evidence="8">
    <location>
        <begin position="539"/>
        <end position="848"/>
    </location>
</feature>
<evidence type="ECO:0000256" key="2">
    <source>
        <dbReference type="ARBA" id="ARBA00022741"/>
    </source>
</evidence>
<evidence type="ECO:0000313" key="9">
    <source>
        <dbReference type="EMBL" id="PPQ92552.1"/>
    </source>
</evidence>
<sequence>MWKPMFKRVIFRSNRRTNPAPDADPAPDVLLAGDSLKVKPSKKNRLQKKIRQWTSGALERRPTNVPTDDIRREVDIPDMLNGAPDSFVRPSREHLEKDPPLVDTWRAPEFITRLFSDEIQVDLLGAGGSGYVCRATRNTGGLAGRAAVKLISLERKNPYFLHSMSMEIKILQVLRSARKELELKADGEKKKVPKYIFDFPTVHDFYGNMYPGCLQRYADKLTSDGSEALSFVLSELTQGLNYLHSLGIVHVDFKPENVLLTEDRHCVICDFGASIYAPGSILPHQAGVLSRSCTFVTEGYSAPEAMISHFKDHSDVWSTFDCSADFWSLGVTMFYLILPHSFTLRRRELENIRASGRIVGLTSMYEILGLLNRSGMKMDMVAKGCADWIANTVIQLCRWVPEKRWTGQQILDQVKLYQKPLFTTVVDGNEEIKSHGAKVVGTIQKDPIAAVPLSKSVEHNASQPKIGEETTVACKIVLEPLLPSSEIPEIETASEDSVTLASVDLPLPAAPPPDDKQPDLGLTEVLGSDKSRPSYFASDLRSQIAGVGATAMVYKITRPSDNLTRAVKVIDMKKQCADTVLAYSREIRALHVLQKNRGQKKESKARNTQRKGYQYVAECPTKDFFGMTGGRENLYIIMTMYPQSLCVYRGTIRTEEALSFVLSEITQGLNYIHSLGIVHLDIKPDNILLTEDRHCVIADFGGAIHAPGRVKPGQAGVYTREVIFSTSGFSAPELSSYYSREPDKDTFNCKADIFSLGMTMYDLIVPNAMRWSGLRKKEMEKLKDKRCHLTPIEVYSALGLSSRGRMKKKMAKYHCSSWIIETIYHMCDWSPKARYDGKKVLQCICKYRRDKTARNGKNESKSREPDIFLRENVHKRSDGRHLTQHAALPNIKRNLKPGNSTYETEVAPKRLSLCTANVLLSQELLKYDKNLGLYGKRQLTASDLQ</sequence>
<dbReference type="PROSITE" id="PS50011">
    <property type="entry name" value="PROTEIN_KINASE_DOM"/>
    <property type="match status" value="2"/>
</dbReference>
<evidence type="ECO:0000256" key="1">
    <source>
        <dbReference type="ARBA" id="ARBA00022679"/>
    </source>
</evidence>
<name>A0A409XP51_PSICY</name>
<keyword evidence="1" id="KW-0808">Transferase</keyword>